<dbReference type="PANTHER" id="PTHR43877:SF2">
    <property type="entry name" value="AMINOALKYLPHOSPHONATE N-ACETYLTRANSFERASE-RELATED"/>
    <property type="match status" value="1"/>
</dbReference>
<sequence>MSDDAIQVRRAKPADEAVIAEFNRALAMESEGLELDAALVQSGVRAVLADPGRGCYFLAGQAGQVVGQIGLTYEWSDWRNGFFWWIQSVYVRESHRRSGVFRALYHHVEAMALEDPGCTGLRLYVEPENRKAIETYLSLGLSDAPYRMLELDFSEPDRESRAAEKDD</sequence>
<dbReference type="PROSITE" id="PS51186">
    <property type="entry name" value="GNAT"/>
    <property type="match status" value="1"/>
</dbReference>
<reference evidence="4 5" key="1">
    <citation type="submission" date="2023-12" db="EMBL/GenBank/DDBJ databases">
        <title>Whole-genome sequencing of halo(alkali)philic microorganisms from hypersaline lakes.</title>
        <authorList>
            <person name="Sorokin D.Y."/>
            <person name="Merkel A.Y."/>
            <person name="Messina E."/>
            <person name="Yakimov M."/>
        </authorList>
    </citation>
    <scope>NUCLEOTIDE SEQUENCE [LARGE SCALE GENOMIC DNA]</scope>
    <source>
        <strain evidence="4 5">AB-CW1</strain>
    </source>
</reference>
<comment type="caution">
    <text evidence="4">The sequence shown here is derived from an EMBL/GenBank/DDBJ whole genome shotgun (WGS) entry which is preliminary data.</text>
</comment>
<keyword evidence="1" id="KW-0808">Transferase</keyword>
<dbReference type="EMBL" id="JAYGII010000001">
    <property type="protein sequence ID" value="MEA5444207.1"/>
    <property type="molecule type" value="Genomic_DNA"/>
</dbReference>
<dbReference type="Proteomes" id="UP001302316">
    <property type="component" value="Unassembled WGS sequence"/>
</dbReference>
<accession>A0AAP6ML96</accession>
<evidence type="ECO:0000256" key="2">
    <source>
        <dbReference type="ARBA" id="ARBA00023315"/>
    </source>
</evidence>
<dbReference type="GO" id="GO:0016747">
    <property type="term" value="F:acyltransferase activity, transferring groups other than amino-acyl groups"/>
    <property type="evidence" value="ECO:0007669"/>
    <property type="project" value="InterPro"/>
</dbReference>
<evidence type="ECO:0000259" key="3">
    <source>
        <dbReference type="PROSITE" id="PS51186"/>
    </source>
</evidence>
<dbReference type="PANTHER" id="PTHR43877">
    <property type="entry name" value="AMINOALKYLPHOSPHONATE N-ACETYLTRANSFERASE-RELATED-RELATED"/>
    <property type="match status" value="1"/>
</dbReference>
<dbReference type="AlphaFoldDB" id="A0AAP6ML96"/>
<name>A0AAP6ML96_9GAMM</name>
<proteinExistence type="predicted"/>
<evidence type="ECO:0000313" key="5">
    <source>
        <dbReference type="Proteomes" id="UP001302316"/>
    </source>
</evidence>
<feature type="domain" description="N-acetyltransferase" evidence="3">
    <location>
        <begin position="6"/>
        <end position="164"/>
    </location>
</feature>
<dbReference type="RefSeq" id="WP_346049180.1">
    <property type="nucleotide sequence ID" value="NZ_JAYGII010000001.1"/>
</dbReference>
<protein>
    <submittedName>
        <fullName evidence="4">GNAT family N-acetyltransferase</fullName>
    </submittedName>
</protein>
<keyword evidence="5" id="KW-1185">Reference proteome</keyword>
<evidence type="ECO:0000256" key="1">
    <source>
        <dbReference type="ARBA" id="ARBA00022679"/>
    </source>
</evidence>
<evidence type="ECO:0000313" key="4">
    <source>
        <dbReference type="EMBL" id="MEA5444207.1"/>
    </source>
</evidence>
<dbReference type="SUPFAM" id="SSF55729">
    <property type="entry name" value="Acyl-CoA N-acyltransferases (Nat)"/>
    <property type="match status" value="1"/>
</dbReference>
<dbReference type="InterPro" id="IPR016181">
    <property type="entry name" value="Acyl_CoA_acyltransferase"/>
</dbReference>
<gene>
    <name evidence="4" type="ORF">VCB98_00035</name>
</gene>
<keyword evidence="2" id="KW-0012">Acyltransferase</keyword>
<organism evidence="4 5">
    <name type="scientific">Natronospira elongata</name>
    <dbReference type="NCBI Taxonomy" id="3110268"/>
    <lineage>
        <taxon>Bacteria</taxon>
        <taxon>Pseudomonadati</taxon>
        <taxon>Pseudomonadota</taxon>
        <taxon>Gammaproteobacteria</taxon>
        <taxon>Natronospirales</taxon>
        <taxon>Natronospiraceae</taxon>
        <taxon>Natronospira</taxon>
    </lineage>
</organism>
<dbReference type="InterPro" id="IPR000182">
    <property type="entry name" value="GNAT_dom"/>
</dbReference>
<dbReference type="Pfam" id="PF00583">
    <property type="entry name" value="Acetyltransf_1"/>
    <property type="match status" value="1"/>
</dbReference>
<dbReference type="Gene3D" id="3.40.630.30">
    <property type="match status" value="1"/>
</dbReference>
<dbReference type="InterPro" id="IPR050832">
    <property type="entry name" value="Bact_Acetyltransf"/>
</dbReference>
<dbReference type="CDD" id="cd04301">
    <property type="entry name" value="NAT_SF"/>
    <property type="match status" value="1"/>
</dbReference>